<dbReference type="Pfam" id="PF14938">
    <property type="entry name" value="SNAP"/>
    <property type="match status" value="1"/>
</dbReference>
<accession>A0A0F9M552</accession>
<dbReference type="EMBL" id="LAZR01010922">
    <property type="protein sequence ID" value="KKM64332.1"/>
    <property type="molecule type" value="Genomic_DNA"/>
</dbReference>
<evidence type="ECO:0000313" key="1">
    <source>
        <dbReference type="EMBL" id="KKM64332.1"/>
    </source>
</evidence>
<proteinExistence type="predicted"/>
<gene>
    <name evidence="1" type="ORF">LCGC14_1502430</name>
</gene>
<protein>
    <recommendedName>
        <fullName evidence="2">MIT domain-containing protein</fullName>
    </recommendedName>
</protein>
<dbReference type="InterPro" id="IPR011990">
    <property type="entry name" value="TPR-like_helical_dom_sf"/>
</dbReference>
<dbReference type="Gene3D" id="1.25.40.10">
    <property type="entry name" value="Tetratricopeptide repeat domain"/>
    <property type="match status" value="1"/>
</dbReference>
<organism evidence="1">
    <name type="scientific">marine sediment metagenome</name>
    <dbReference type="NCBI Taxonomy" id="412755"/>
    <lineage>
        <taxon>unclassified sequences</taxon>
        <taxon>metagenomes</taxon>
        <taxon>ecological metagenomes</taxon>
    </lineage>
</organism>
<name>A0A0F9M552_9ZZZZ</name>
<dbReference type="AlphaFoldDB" id="A0A0F9M552"/>
<comment type="caution">
    <text evidence="1">The sequence shown here is derived from an EMBL/GenBank/DDBJ whole genome shotgun (WGS) entry which is preliminary data.</text>
</comment>
<reference evidence="1" key="1">
    <citation type="journal article" date="2015" name="Nature">
        <title>Complex archaea that bridge the gap between prokaryotes and eukaryotes.</title>
        <authorList>
            <person name="Spang A."/>
            <person name="Saw J.H."/>
            <person name="Jorgensen S.L."/>
            <person name="Zaremba-Niedzwiedzka K."/>
            <person name="Martijn J."/>
            <person name="Lind A.E."/>
            <person name="van Eijk R."/>
            <person name="Schleper C."/>
            <person name="Guy L."/>
            <person name="Ettema T.J."/>
        </authorList>
    </citation>
    <scope>NUCLEOTIDE SEQUENCE</scope>
</reference>
<evidence type="ECO:0008006" key="2">
    <source>
        <dbReference type="Google" id="ProtNLM"/>
    </source>
</evidence>
<sequence>MVLQENIISLINQAKIEKKKYNWNESAKLYEQAAVAFVDKEMTKTAANLYKKVGDTYMRAVLGAETKDKYIGWKDSSIKAYKKAEDLYKQSKDELLSLECFFPLLYQIKT</sequence>
<dbReference type="SUPFAM" id="SSF48452">
    <property type="entry name" value="TPR-like"/>
    <property type="match status" value="1"/>
</dbReference>